<dbReference type="SUPFAM" id="SSF51735">
    <property type="entry name" value="NAD(P)-binding Rossmann-fold domains"/>
    <property type="match status" value="1"/>
</dbReference>
<dbReference type="PANTHER" id="PTHR30388:SF6">
    <property type="entry name" value="XANTHINE DEHYDROGENASE SUBUNIT A-RELATED"/>
    <property type="match status" value="1"/>
</dbReference>
<gene>
    <name evidence="4" type="ORF">KI810_10745</name>
</gene>
<dbReference type="InterPro" id="IPR003777">
    <property type="entry name" value="XdhC_CoxI"/>
</dbReference>
<evidence type="ECO:0000313" key="4">
    <source>
        <dbReference type="EMBL" id="MBT0653534.1"/>
    </source>
</evidence>
<dbReference type="InterPro" id="IPR036291">
    <property type="entry name" value="NAD(P)-bd_dom_sf"/>
</dbReference>
<dbReference type="RefSeq" id="WP_214175540.1">
    <property type="nucleotide sequence ID" value="NZ_JAHCVK010000004.1"/>
</dbReference>
<feature type="domain" description="XdhC Rossmann" evidence="3">
    <location>
        <begin position="106"/>
        <end position="248"/>
    </location>
</feature>
<evidence type="ECO:0000313" key="5">
    <source>
        <dbReference type="Proteomes" id="UP000756860"/>
    </source>
</evidence>
<evidence type="ECO:0000259" key="2">
    <source>
        <dbReference type="Pfam" id="PF02625"/>
    </source>
</evidence>
<dbReference type="Gene3D" id="3.40.50.720">
    <property type="entry name" value="NAD(P)-binding Rossmann-like Domain"/>
    <property type="match status" value="1"/>
</dbReference>
<feature type="region of interest" description="Disordered" evidence="1">
    <location>
        <begin position="256"/>
        <end position="281"/>
    </location>
</feature>
<protein>
    <submittedName>
        <fullName evidence="4">XdhC family protein</fullName>
    </submittedName>
</protein>
<dbReference type="InterPro" id="IPR027051">
    <property type="entry name" value="XdhC_Rossmann_dom"/>
</dbReference>
<proteinExistence type="predicted"/>
<dbReference type="Pfam" id="PF13478">
    <property type="entry name" value="XdhC_C"/>
    <property type="match status" value="1"/>
</dbReference>
<keyword evidence="5" id="KW-1185">Reference proteome</keyword>
<reference evidence="4 5" key="1">
    <citation type="submission" date="2021-05" db="EMBL/GenBank/DDBJ databases">
        <title>The draft genome of Geobacter luticola JCM 17780.</title>
        <authorList>
            <person name="Xu Z."/>
            <person name="Masuda Y."/>
            <person name="Itoh H."/>
            <person name="Senoo K."/>
        </authorList>
    </citation>
    <scope>NUCLEOTIDE SEQUENCE [LARGE SCALE GENOMIC DNA]</scope>
    <source>
        <strain evidence="4 5">JCM 17780</strain>
    </source>
</reference>
<dbReference type="Pfam" id="PF02625">
    <property type="entry name" value="XdhC_CoxI"/>
    <property type="match status" value="1"/>
</dbReference>
<dbReference type="EMBL" id="JAHCVK010000004">
    <property type="protein sequence ID" value="MBT0653534.1"/>
    <property type="molecule type" value="Genomic_DNA"/>
</dbReference>
<evidence type="ECO:0000256" key="1">
    <source>
        <dbReference type="SAM" id="MobiDB-lite"/>
    </source>
</evidence>
<evidence type="ECO:0000259" key="3">
    <source>
        <dbReference type="Pfam" id="PF13478"/>
    </source>
</evidence>
<dbReference type="Proteomes" id="UP000756860">
    <property type="component" value="Unassembled WGS sequence"/>
</dbReference>
<feature type="domain" description="XdhC- CoxI" evidence="2">
    <location>
        <begin position="15"/>
        <end position="79"/>
    </location>
</feature>
<comment type="caution">
    <text evidence="4">The sequence shown here is derived from an EMBL/GenBank/DDBJ whole genome shotgun (WGS) entry which is preliminary data.</text>
</comment>
<sequence length="281" mass="29350">MTDLDIYEELVRLSRAGTPFALATVIASSGSSPRKPGAKMLVRDDGTTVGTIGGGRVEAETIQATLAAMASGVPSTLSFQLTEEHGFVCGGALQIYVEPHGNSRRLVMFGGGHVGKAVTELAAGCGFHVTVVDERPEMASRAAHPAAADVICAEVDNAFPALTVTEETAIVIATTGHEKDFQAVRGALRTRAGFIGLLGSRRKREVLLQTLEREGFSAEDRARVVTPVGLPIGAETPAEIAVSIVAQLVKERRSHAAARVGHTPGRRDVAADGVLQATSPP</sequence>
<dbReference type="PANTHER" id="PTHR30388">
    <property type="entry name" value="ALDEHYDE OXIDOREDUCTASE MOLYBDENUM COFACTOR ASSEMBLY PROTEIN"/>
    <property type="match status" value="1"/>
</dbReference>
<name>A0ABS5SGA0_9BACT</name>
<accession>A0ABS5SGA0</accession>
<dbReference type="InterPro" id="IPR052698">
    <property type="entry name" value="MoCofactor_Util/Proc"/>
</dbReference>
<organism evidence="4 5">
    <name type="scientific">Geomobilimonas luticola</name>
    <dbReference type="NCBI Taxonomy" id="1114878"/>
    <lineage>
        <taxon>Bacteria</taxon>
        <taxon>Pseudomonadati</taxon>
        <taxon>Thermodesulfobacteriota</taxon>
        <taxon>Desulfuromonadia</taxon>
        <taxon>Geobacterales</taxon>
        <taxon>Geobacteraceae</taxon>
        <taxon>Geomobilimonas</taxon>
    </lineage>
</organism>